<accession>A0AAV1T405</accession>
<organism evidence="1 2">
    <name type="scientific">Peronospora matthiolae</name>
    <dbReference type="NCBI Taxonomy" id="2874970"/>
    <lineage>
        <taxon>Eukaryota</taxon>
        <taxon>Sar</taxon>
        <taxon>Stramenopiles</taxon>
        <taxon>Oomycota</taxon>
        <taxon>Peronosporomycetes</taxon>
        <taxon>Peronosporales</taxon>
        <taxon>Peronosporaceae</taxon>
        <taxon>Peronospora</taxon>
    </lineage>
</organism>
<dbReference type="AlphaFoldDB" id="A0AAV1T405"/>
<sequence>MQGNLQSYLTEAMERFQQDQRELMYQAIYPSQRIKPAIIRETYTPDVEMESVRSYISLSDCVDPEDADTDDSGQDERRRAMVANTETFKKGGGIPQRIRVSAMTELKRFSGKDRDRSWISKVKSAFLRDQAPDEEKCLVFDDLLTGPARNGTTS</sequence>
<comment type="caution">
    <text evidence="1">The sequence shown here is derived from an EMBL/GenBank/DDBJ whole genome shotgun (WGS) entry which is preliminary data.</text>
</comment>
<dbReference type="Proteomes" id="UP001162060">
    <property type="component" value="Unassembled WGS sequence"/>
</dbReference>
<reference evidence="1" key="1">
    <citation type="submission" date="2024-01" db="EMBL/GenBank/DDBJ databases">
        <authorList>
            <person name="Webb A."/>
        </authorList>
    </citation>
    <scope>NUCLEOTIDE SEQUENCE</scope>
    <source>
        <strain evidence="1">Pm1</strain>
    </source>
</reference>
<evidence type="ECO:0000313" key="1">
    <source>
        <dbReference type="EMBL" id="CAK7899633.1"/>
    </source>
</evidence>
<proteinExistence type="predicted"/>
<protein>
    <submittedName>
        <fullName evidence="1">Uncharacterized protein</fullName>
    </submittedName>
</protein>
<evidence type="ECO:0000313" key="2">
    <source>
        <dbReference type="Proteomes" id="UP001162060"/>
    </source>
</evidence>
<dbReference type="EMBL" id="CAKLBY020000016">
    <property type="protein sequence ID" value="CAK7899633.1"/>
    <property type="molecule type" value="Genomic_DNA"/>
</dbReference>
<gene>
    <name evidence="1" type="ORF">PM001_LOCUS1913</name>
</gene>
<name>A0AAV1T405_9STRA</name>